<dbReference type="SUPFAM" id="SSF48452">
    <property type="entry name" value="TPR-like"/>
    <property type="match status" value="1"/>
</dbReference>
<dbReference type="OrthoDB" id="1870799at2759"/>
<dbReference type="InterPro" id="IPR019734">
    <property type="entry name" value="TPR_rpt"/>
</dbReference>
<dbReference type="SMART" id="SM00028">
    <property type="entry name" value="TPR"/>
    <property type="match status" value="1"/>
</dbReference>
<evidence type="ECO:0000256" key="4">
    <source>
        <dbReference type="SAM" id="MobiDB-lite"/>
    </source>
</evidence>
<accession>A0A5A7QS46</accession>
<protein>
    <submittedName>
        <fullName evidence="6">Tetratricopeptide repeat protein</fullName>
    </submittedName>
</protein>
<dbReference type="AlphaFoldDB" id="A0A5A7QS46"/>
<evidence type="ECO:0000313" key="7">
    <source>
        <dbReference type="Proteomes" id="UP000325081"/>
    </source>
</evidence>
<dbReference type="EMBL" id="BKCP01008070">
    <property type="protein sequence ID" value="GER47796.1"/>
    <property type="molecule type" value="Genomic_DNA"/>
</dbReference>
<dbReference type="PROSITE" id="PS50005">
    <property type="entry name" value="TPR"/>
    <property type="match status" value="1"/>
</dbReference>
<organism evidence="6 7">
    <name type="scientific">Striga asiatica</name>
    <name type="common">Asiatic witchweed</name>
    <name type="synonym">Buchnera asiatica</name>
    <dbReference type="NCBI Taxonomy" id="4170"/>
    <lineage>
        <taxon>Eukaryota</taxon>
        <taxon>Viridiplantae</taxon>
        <taxon>Streptophyta</taxon>
        <taxon>Embryophyta</taxon>
        <taxon>Tracheophyta</taxon>
        <taxon>Spermatophyta</taxon>
        <taxon>Magnoliopsida</taxon>
        <taxon>eudicotyledons</taxon>
        <taxon>Gunneridae</taxon>
        <taxon>Pentapetalae</taxon>
        <taxon>asterids</taxon>
        <taxon>lamiids</taxon>
        <taxon>Lamiales</taxon>
        <taxon>Orobanchaceae</taxon>
        <taxon>Buchnereae</taxon>
        <taxon>Striga</taxon>
    </lineage>
</organism>
<evidence type="ECO:0000256" key="3">
    <source>
        <dbReference type="PROSITE-ProRule" id="PRU00339"/>
    </source>
</evidence>
<dbReference type="InterPro" id="IPR050498">
    <property type="entry name" value="Ycf3"/>
</dbReference>
<evidence type="ECO:0000256" key="2">
    <source>
        <dbReference type="ARBA" id="ARBA00022803"/>
    </source>
</evidence>
<dbReference type="Gene3D" id="1.25.40.10">
    <property type="entry name" value="Tetratricopeptide repeat domain"/>
    <property type="match status" value="1"/>
</dbReference>
<feature type="repeat" description="TPR" evidence="3">
    <location>
        <begin position="157"/>
        <end position="190"/>
    </location>
</feature>
<keyword evidence="5" id="KW-1133">Transmembrane helix</keyword>
<reference evidence="7" key="1">
    <citation type="journal article" date="2019" name="Curr. Biol.">
        <title>Genome Sequence of Striga asiatica Provides Insight into the Evolution of Plant Parasitism.</title>
        <authorList>
            <person name="Yoshida S."/>
            <person name="Kim S."/>
            <person name="Wafula E.K."/>
            <person name="Tanskanen J."/>
            <person name="Kim Y.M."/>
            <person name="Honaas L."/>
            <person name="Yang Z."/>
            <person name="Spallek T."/>
            <person name="Conn C.E."/>
            <person name="Ichihashi Y."/>
            <person name="Cheong K."/>
            <person name="Cui S."/>
            <person name="Der J.P."/>
            <person name="Gundlach H."/>
            <person name="Jiao Y."/>
            <person name="Hori C."/>
            <person name="Ishida J.K."/>
            <person name="Kasahara H."/>
            <person name="Kiba T."/>
            <person name="Kim M.S."/>
            <person name="Koo N."/>
            <person name="Laohavisit A."/>
            <person name="Lee Y.H."/>
            <person name="Lumba S."/>
            <person name="McCourt P."/>
            <person name="Mortimer J.C."/>
            <person name="Mutuku J.M."/>
            <person name="Nomura T."/>
            <person name="Sasaki-Sekimoto Y."/>
            <person name="Seto Y."/>
            <person name="Wang Y."/>
            <person name="Wakatake T."/>
            <person name="Sakakibara H."/>
            <person name="Demura T."/>
            <person name="Yamaguchi S."/>
            <person name="Yoneyama K."/>
            <person name="Manabe R.I."/>
            <person name="Nelson D.C."/>
            <person name="Schulman A.H."/>
            <person name="Timko M.P."/>
            <person name="dePamphilis C.W."/>
            <person name="Choi D."/>
            <person name="Shirasu K."/>
        </authorList>
    </citation>
    <scope>NUCLEOTIDE SEQUENCE [LARGE SCALE GENOMIC DNA]</scope>
    <source>
        <strain evidence="7">cv. UVA1</strain>
    </source>
</reference>
<dbReference type="PANTHER" id="PTHR44858:SF1">
    <property type="entry name" value="UDP-N-ACETYLGLUCOSAMINE--PEPTIDE N-ACETYLGLUCOSAMINYLTRANSFERASE SPINDLY-RELATED"/>
    <property type="match status" value="1"/>
</dbReference>
<keyword evidence="5" id="KW-0472">Membrane</keyword>
<sequence>MWSDLVLQAAIILFTLFMFLYIHKIPQKLLPKLRRSNLDARRHFVLGAQLLSQARSSTSDAVSLAGRAEAEANRAIALDPKDAASHILRALALDLQGLRTSALVSLDAALSPPAVRSLSDAERGDALFKRAELKVALGGGGALQDLVESVKLRGDNERAYGLLGECYEKNGLREEAQKAYEDALRIKPNYDFARDALARKCAIYGKENSCKYFDPKAPELGNLGLALARKRNEESVKKGKSDQDRNKGIVHQPDKEQEKELLDPARRFGFFAFFHASNPFDSLTSLRFASFVGSTRSEISNLRDNLCITLQMIVQCQLGLARPVCFLESERRKSVRGATWVSRPLRLSAPGDLAGERKKECPES</sequence>
<feature type="region of interest" description="Disordered" evidence="4">
    <location>
        <begin position="234"/>
        <end position="256"/>
    </location>
</feature>
<keyword evidence="5" id="KW-0812">Transmembrane</keyword>
<evidence type="ECO:0000256" key="5">
    <source>
        <dbReference type="SAM" id="Phobius"/>
    </source>
</evidence>
<dbReference type="PANTHER" id="PTHR44858">
    <property type="entry name" value="TETRATRICOPEPTIDE REPEAT PROTEIN 6"/>
    <property type="match status" value="1"/>
</dbReference>
<name>A0A5A7QS46_STRAF</name>
<comment type="caution">
    <text evidence="6">The sequence shown here is derived from an EMBL/GenBank/DDBJ whole genome shotgun (WGS) entry which is preliminary data.</text>
</comment>
<dbReference type="InterPro" id="IPR011990">
    <property type="entry name" value="TPR-like_helical_dom_sf"/>
</dbReference>
<keyword evidence="1" id="KW-0677">Repeat</keyword>
<evidence type="ECO:0000256" key="1">
    <source>
        <dbReference type="ARBA" id="ARBA00022737"/>
    </source>
</evidence>
<gene>
    <name evidence="6" type="ORF">STAS_24930</name>
</gene>
<keyword evidence="7" id="KW-1185">Reference proteome</keyword>
<feature type="transmembrane region" description="Helical" evidence="5">
    <location>
        <begin position="6"/>
        <end position="25"/>
    </location>
</feature>
<evidence type="ECO:0000313" key="6">
    <source>
        <dbReference type="EMBL" id="GER47796.1"/>
    </source>
</evidence>
<keyword evidence="2 3" id="KW-0802">TPR repeat</keyword>
<proteinExistence type="predicted"/>
<dbReference type="Proteomes" id="UP000325081">
    <property type="component" value="Unassembled WGS sequence"/>
</dbReference>
<dbReference type="Pfam" id="PF13181">
    <property type="entry name" value="TPR_8"/>
    <property type="match status" value="1"/>
</dbReference>